<dbReference type="Pfam" id="PF00106">
    <property type="entry name" value="adh_short"/>
    <property type="match status" value="2"/>
</dbReference>
<gene>
    <name evidence="5" type="primary">Cbr1</name>
    <name evidence="5" type="ORF">AWC38_SpisGene7732</name>
</gene>
<dbReference type="Proteomes" id="UP000225706">
    <property type="component" value="Unassembled WGS sequence"/>
</dbReference>
<dbReference type="SUPFAM" id="SSF51735">
    <property type="entry name" value="NAD(P)-binding Rossmann-fold domains"/>
    <property type="match status" value="1"/>
</dbReference>
<dbReference type="STRING" id="50429.A0A2B4SA77"/>
<dbReference type="EC" id="1.1.1.184" evidence="4"/>
<keyword evidence="6" id="KW-1185">Reference proteome</keyword>
<evidence type="ECO:0000313" key="5">
    <source>
        <dbReference type="EMBL" id="PFX27574.1"/>
    </source>
</evidence>
<dbReference type="CDD" id="cd05324">
    <property type="entry name" value="carb_red_PTCR-like_SDR_c"/>
    <property type="match status" value="1"/>
</dbReference>
<accession>A0A2B4SA77</accession>
<sequence>MERVALVTGGNRGIGYAIVKRLCKEFDGVVLFTARDENTGTKICGELSKELDVTNIQHHQLDITSQDSINKVCSYVQKTFGGLDILINNSGVLLKKTVPYVERAETTIKINYFGTLNMCKSFFPLLRHHARVVNVSSELGDLSCVSPALQKQFSSPKLTFTEITSLMEKYIRDAKEGKLTENGWPDDSSFSPAYSVSKIGVTALSMVQARELKNDQRKGILVNAICPGWVRTDMGGPNAHRSPEEGADTPVYCALLPRGTTSPNGEFLQNRKIIPWPRGKSQISAYIIAISFNNSSILMEKSSNSPLVRCLEEVPGYEERKNDVVFCGSDAQQHVVFFPGDVQDYAENMESHGDNKKWKQWNFESTARILERRFPNSFIWVIRPSRYHQNTFACYQNFVEANMFGVPDHRNHDYGALFHLRALLESAVKKLLDVPKEEEDPTLDFPVILVGFSKGCVVLNQIVYELYMVSAGVDSRLNEFASRISTMYWLDGGHSGESNTWVTDEKFLYHLANRVPRVRVHVTPYQIKDSTRPWIGKEQKKFVDTLRSLGANIKVKVHFQDKDPSLAFHFKLIESF</sequence>
<dbReference type="PANTHER" id="PTHR43963">
    <property type="entry name" value="CARBONYL REDUCTASE 1-RELATED"/>
    <property type="match status" value="1"/>
</dbReference>
<protein>
    <recommendedName>
        <fullName evidence="4">carbonyl reductase (NADPH)</fullName>
        <ecNumber evidence="4">1.1.1.184</ecNumber>
    </recommendedName>
</protein>
<dbReference type="AlphaFoldDB" id="A0A2B4SA77"/>
<dbReference type="GO" id="GO:0004090">
    <property type="term" value="F:carbonyl reductase (NADPH) activity"/>
    <property type="evidence" value="ECO:0007669"/>
    <property type="project" value="UniProtKB-EC"/>
</dbReference>
<dbReference type="PANTHER" id="PTHR43963:SF6">
    <property type="entry name" value="CHAIN DEHYDROGENASE FAMILY PROTEIN, PUTATIVE (AFU_ORTHOLOGUE AFUA_3G15350)-RELATED"/>
    <property type="match status" value="1"/>
</dbReference>
<evidence type="ECO:0000256" key="1">
    <source>
        <dbReference type="ARBA" id="ARBA00006484"/>
    </source>
</evidence>
<evidence type="ECO:0000313" key="6">
    <source>
        <dbReference type="Proteomes" id="UP000225706"/>
    </source>
</evidence>
<dbReference type="PRINTS" id="PR00080">
    <property type="entry name" value="SDRFAMILY"/>
</dbReference>
<dbReference type="EMBL" id="LSMT01000100">
    <property type="protein sequence ID" value="PFX27574.1"/>
    <property type="molecule type" value="Genomic_DNA"/>
</dbReference>
<dbReference type="PRINTS" id="PR00081">
    <property type="entry name" value="GDHRDH"/>
</dbReference>
<proteinExistence type="inferred from homology"/>
<dbReference type="InterPro" id="IPR002347">
    <property type="entry name" value="SDR_fam"/>
</dbReference>
<keyword evidence="2" id="KW-0521">NADP</keyword>
<dbReference type="Pfam" id="PF10561">
    <property type="entry name" value="C2orf69"/>
    <property type="match status" value="2"/>
</dbReference>
<keyword evidence="3" id="KW-0560">Oxidoreductase</keyword>
<evidence type="ECO:0000256" key="4">
    <source>
        <dbReference type="ARBA" id="ARBA00026118"/>
    </source>
</evidence>
<comment type="caution">
    <text evidence="5">The sequence shown here is derived from an EMBL/GenBank/DDBJ whole genome shotgun (WGS) entry which is preliminary data.</text>
</comment>
<dbReference type="InterPro" id="IPR045313">
    <property type="entry name" value="CBR1-like"/>
</dbReference>
<dbReference type="InterPro" id="IPR018881">
    <property type="entry name" value="C2orf69_mit"/>
</dbReference>
<comment type="similarity">
    <text evidence="1">Belongs to the short-chain dehydrogenases/reductases (SDR) family.</text>
</comment>
<evidence type="ECO:0000256" key="3">
    <source>
        <dbReference type="ARBA" id="ARBA00023002"/>
    </source>
</evidence>
<dbReference type="Gene3D" id="3.40.50.720">
    <property type="entry name" value="NAD(P)-binding Rossmann-like Domain"/>
    <property type="match status" value="1"/>
</dbReference>
<dbReference type="OrthoDB" id="419333at2759"/>
<reference evidence="6" key="1">
    <citation type="journal article" date="2017" name="bioRxiv">
        <title>Comparative analysis of the genomes of Stylophora pistillata and Acropora digitifera provides evidence for extensive differences between species of corals.</title>
        <authorList>
            <person name="Voolstra C.R."/>
            <person name="Li Y."/>
            <person name="Liew Y.J."/>
            <person name="Baumgarten S."/>
            <person name="Zoccola D."/>
            <person name="Flot J.-F."/>
            <person name="Tambutte S."/>
            <person name="Allemand D."/>
            <person name="Aranda M."/>
        </authorList>
    </citation>
    <scope>NUCLEOTIDE SEQUENCE [LARGE SCALE GENOMIC DNA]</scope>
</reference>
<name>A0A2B4SA77_STYPI</name>
<organism evidence="5 6">
    <name type="scientific">Stylophora pistillata</name>
    <name type="common">Smooth cauliflower coral</name>
    <dbReference type="NCBI Taxonomy" id="50429"/>
    <lineage>
        <taxon>Eukaryota</taxon>
        <taxon>Metazoa</taxon>
        <taxon>Cnidaria</taxon>
        <taxon>Anthozoa</taxon>
        <taxon>Hexacorallia</taxon>
        <taxon>Scleractinia</taxon>
        <taxon>Astrocoeniina</taxon>
        <taxon>Pocilloporidae</taxon>
        <taxon>Stylophora</taxon>
    </lineage>
</organism>
<dbReference type="InterPro" id="IPR036291">
    <property type="entry name" value="NAD(P)-bd_dom_sf"/>
</dbReference>
<evidence type="ECO:0000256" key="2">
    <source>
        <dbReference type="ARBA" id="ARBA00022857"/>
    </source>
</evidence>